<proteinExistence type="predicted"/>
<keyword evidence="5" id="KW-1185">Reference proteome</keyword>
<dbReference type="InterPro" id="IPR025558">
    <property type="entry name" value="DUF4283"/>
</dbReference>
<keyword evidence="1" id="KW-0862">Zinc</keyword>
<name>A0A0J8B6C7_BETVV</name>
<dbReference type="AlphaFoldDB" id="A0A0J8B6C7"/>
<dbReference type="InterPro" id="IPR001878">
    <property type="entry name" value="Znf_CCHC"/>
</dbReference>
<evidence type="ECO:0000256" key="2">
    <source>
        <dbReference type="SAM" id="MobiDB-lite"/>
    </source>
</evidence>
<gene>
    <name evidence="4" type="ORF">BVRB_8g202020</name>
</gene>
<dbReference type="PANTHER" id="PTHR31286">
    <property type="entry name" value="GLYCINE-RICH CELL WALL STRUCTURAL PROTEIN 1.8-LIKE"/>
    <property type="match status" value="1"/>
</dbReference>
<dbReference type="Pfam" id="PF14111">
    <property type="entry name" value="DUF4283"/>
    <property type="match status" value="1"/>
</dbReference>
<feature type="domain" description="CCHC-type" evidence="3">
    <location>
        <begin position="206"/>
        <end position="219"/>
    </location>
</feature>
<dbReference type="Pfam" id="PF14392">
    <property type="entry name" value="zf-CCHC_4"/>
    <property type="match status" value="1"/>
</dbReference>
<accession>A0A0J8B6C7</accession>
<dbReference type="Proteomes" id="UP000035740">
    <property type="component" value="Unassembled WGS sequence"/>
</dbReference>
<sequence length="516" mass="58068">MAECLENKFNGLSLTEEEEEVVECEERDDDTISEQLKLCLVGKLLTLNPFSMEAMKNTMRIAWRLGKGMVVREIENNMIMYQFFTMSDKMKVLEEGPWFFDGSPLLLQEVEEGIQPSEIVFDTMRWWVKAEDVPLNKRTKSMAVSMASCMGRFVEFDESDPIGWCKYMRFRVDVQLDKPLRRGMRIATANGSKWIKFKYEKLMDLCFACGKLGHNYSQCMKYDDVTPISELPYGLWLRGTPTRKKRTVDSKKEEEIRLCKEFRGNLIANKAKAKLNFDDVVPNQGFDERRMNVGGAVAVYENPMADGGGAVGDGGVGGERILGIGEERLLKRGRKEAVTRQSVHLTNEKKIIFDAPMYDGTTRTCVGKLWDEHKKMIEDKEKDGGIGGSGASSFDLGDPLDVDSHPDASDDIVVTADLDHSEPQSPTSTVPTSPVSPPQIPSPEPRSSASHIPPPVPLSKSTRLHKPPTWLDDYIHAAPSNRDPLPVHAKSRGPHCRSTLEPSVRFLINFPWNLHP</sequence>
<feature type="compositionally biased region" description="Pro residues" evidence="2">
    <location>
        <begin position="434"/>
        <end position="444"/>
    </location>
</feature>
<protein>
    <recommendedName>
        <fullName evidence="3">CCHC-type domain-containing protein</fullName>
    </recommendedName>
</protein>
<dbReference type="EMBL" id="KQ090374">
    <property type="protein sequence ID" value="KMS96531.1"/>
    <property type="molecule type" value="Genomic_DNA"/>
</dbReference>
<dbReference type="GO" id="GO:0003676">
    <property type="term" value="F:nucleic acid binding"/>
    <property type="evidence" value="ECO:0007669"/>
    <property type="project" value="InterPro"/>
</dbReference>
<dbReference type="PANTHER" id="PTHR31286:SF153">
    <property type="entry name" value="DUF4283 DOMAIN PROTEIN"/>
    <property type="match status" value="1"/>
</dbReference>
<feature type="compositionally biased region" description="Low complexity" evidence="2">
    <location>
        <begin position="423"/>
        <end position="433"/>
    </location>
</feature>
<dbReference type="OrthoDB" id="1750606at2759"/>
<dbReference type="GO" id="GO:0008270">
    <property type="term" value="F:zinc ion binding"/>
    <property type="evidence" value="ECO:0007669"/>
    <property type="project" value="UniProtKB-KW"/>
</dbReference>
<feature type="region of interest" description="Disordered" evidence="2">
    <location>
        <begin position="380"/>
        <end position="464"/>
    </location>
</feature>
<keyword evidence="1" id="KW-0863">Zinc-finger</keyword>
<dbReference type="InterPro" id="IPR025836">
    <property type="entry name" value="Zn_knuckle_CX2CX4HX4C"/>
</dbReference>
<dbReference type="PROSITE" id="PS50158">
    <property type="entry name" value="ZF_CCHC"/>
    <property type="match status" value="1"/>
</dbReference>
<evidence type="ECO:0000313" key="4">
    <source>
        <dbReference type="EMBL" id="KMS96531.1"/>
    </source>
</evidence>
<dbReference type="Gramene" id="KMS96531">
    <property type="protein sequence ID" value="KMS96531"/>
    <property type="gene ID" value="BVRB_8g202020"/>
</dbReference>
<organism evidence="4 5">
    <name type="scientific">Beta vulgaris subsp. vulgaris</name>
    <name type="common">Beet</name>
    <dbReference type="NCBI Taxonomy" id="3555"/>
    <lineage>
        <taxon>Eukaryota</taxon>
        <taxon>Viridiplantae</taxon>
        <taxon>Streptophyta</taxon>
        <taxon>Embryophyta</taxon>
        <taxon>Tracheophyta</taxon>
        <taxon>Spermatophyta</taxon>
        <taxon>Magnoliopsida</taxon>
        <taxon>eudicotyledons</taxon>
        <taxon>Gunneridae</taxon>
        <taxon>Pentapetalae</taxon>
        <taxon>Caryophyllales</taxon>
        <taxon>Chenopodiaceae</taxon>
        <taxon>Betoideae</taxon>
        <taxon>Beta</taxon>
    </lineage>
</organism>
<dbReference type="OMA" id="TANGSKW"/>
<evidence type="ECO:0000259" key="3">
    <source>
        <dbReference type="PROSITE" id="PS50158"/>
    </source>
</evidence>
<keyword evidence="1" id="KW-0479">Metal-binding</keyword>
<dbReference type="InterPro" id="IPR040256">
    <property type="entry name" value="At4g02000-like"/>
</dbReference>
<reference evidence="4 5" key="1">
    <citation type="journal article" date="2014" name="Nature">
        <title>The genome of the recently domesticated crop plant sugar beet (Beta vulgaris).</title>
        <authorList>
            <person name="Dohm J.C."/>
            <person name="Minoche A.E."/>
            <person name="Holtgrawe D."/>
            <person name="Capella-Gutierrez S."/>
            <person name="Zakrzewski F."/>
            <person name="Tafer H."/>
            <person name="Rupp O."/>
            <person name="Sorensen T.R."/>
            <person name="Stracke R."/>
            <person name="Reinhardt R."/>
            <person name="Goesmann A."/>
            <person name="Kraft T."/>
            <person name="Schulz B."/>
            <person name="Stadler P.F."/>
            <person name="Schmidt T."/>
            <person name="Gabaldon T."/>
            <person name="Lehrach H."/>
            <person name="Weisshaar B."/>
            <person name="Himmelbauer H."/>
        </authorList>
    </citation>
    <scope>NUCLEOTIDE SEQUENCE [LARGE SCALE GENOMIC DNA]</scope>
    <source>
        <tissue evidence="4">Taproot</tissue>
    </source>
</reference>
<evidence type="ECO:0000313" key="5">
    <source>
        <dbReference type="Proteomes" id="UP000035740"/>
    </source>
</evidence>
<evidence type="ECO:0000256" key="1">
    <source>
        <dbReference type="PROSITE-ProRule" id="PRU00047"/>
    </source>
</evidence>